<dbReference type="Proteomes" id="UP000076842">
    <property type="component" value="Unassembled WGS sequence"/>
</dbReference>
<dbReference type="GO" id="GO:0004601">
    <property type="term" value="F:peroxidase activity"/>
    <property type="evidence" value="ECO:0007669"/>
    <property type="project" value="UniProtKB-KW"/>
</dbReference>
<keyword evidence="2 10" id="KW-0575">Peroxidase</keyword>
<accession>A0A165CP02</accession>
<evidence type="ECO:0000256" key="6">
    <source>
        <dbReference type="ARBA" id="ARBA00023004"/>
    </source>
</evidence>
<evidence type="ECO:0000256" key="5">
    <source>
        <dbReference type="ARBA" id="ARBA00023002"/>
    </source>
</evidence>
<evidence type="ECO:0000256" key="3">
    <source>
        <dbReference type="ARBA" id="ARBA00022617"/>
    </source>
</evidence>
<dbReference type="OrthoDB" id="2542103at2759"/>
<proteinExistence type="inferred from homology"/>
<protein>
    <submittedName>
        <fullName evidence="10">Cloroperoxidase</fullName>
    </submittedName>
</protein>
<dbReference type="EMBL" id="KV424124">
    <property type="protein sequence ID" value="KZT51124.1"/>
    <property type="molecule type" value="Genomic_DNA"/>
</dbReference>
<gene>
    <name evidence="10" type="ORF">CALCODRAFT_460851</name>
</gene>
<feature type="chain" id="PRO_5007856100" evidence="8">
    <location>
        <begin position="20"/>
        <end position="399"/>
    </location>
</feature>
<reference evidence="10 11" key="1">
    <citation type="journal article" date="2016" name="Mol. Biol. Evol.">
        <title>Comparative Genomics of Early-Diverging Mushroom-Forming Fungi Provides Insights into the Origins of Lignocellulose Decay Capabilities.</title>
        <authorList>
            <person name="Nagy L.G."/>
            <person name="Riley R."/>
            <person name="Tritt A."/>
            <person name="Adam C."/>
            <person name="Daum C."/>
            <person name="Floudas D."/>
            <person name="Sun H."/>
            <person name="Yadav J.S."/>
            <person name="Pangilinan J."/>
            <person name="Larsson K.H."/>
            <person name="Matsuura K."/>
            <person name="Barry K."/>
            <person name="Labutti K."/>
            <person name="Kuo R."/>
            <person name="Ohm R.A."/>
            <person name="Bhattacharya S.S."/>
            <person name="Shirouzu T."/>
            <person name="Yoshinaga Y."/>
            <person name="Martin F.M."/>
            <person name="Grigoriev I.V."/>
            <person name="Hibbett D.S."/>
        </authorList>
    </citation>
    <scope>NUCLEOTIDE SEQUENCE [LARGE SCALE GENOMIC DNA]</scope>
    <source>
        <strain evidence="10 11">HHB12733</strain>
    </source>
</reference>
<evidence type="ECO:0000259" key="9">
    <source>
        <dbReference type="PROSITE" id="PS51405"/>
    </source>
</evidence>
<evidence type="ECO:0000256" key="1">
    <source>
        <dbReference type="ARBA" id="ARBA00001970"/>
    </source>
</evidence>
<organism evidence="10 11">
    <name type="scientific">Calocera cornea HHB12733</name>
    <dbReference type="NCBI Taxonomy" id="1353952"/>
    <lineage>
        <taxon>Eukaryota</taxon>
        <taxon>Fungi</taxon>
        <taxon>Dikarya</taxon>
        <taxon>Basidiomycota</taxon>
        <taxon>Agaricomycotina</taxon>
        <taxon>Dacrymycetes</taxon>
        <taxon>Dacrymycetales</taxon>
        <taxon>Dacrymycetaceae</taxon>
        <taxon>Calocera</taxon>
    </lineage>
</organism>
<dbReference type="PANTHER" id="PTHR33577">
    <property type="entry name" value="STERIGMATOCYSTIN BIOSYNTHESIS PEROXIDASE STCC-RELATED"/>
    <property type="match status" value="1"/>
</dbReference>
<keyword evidence="8" id="KW-0732">Signal</keyword>
<dbReference type="InParanoid" id="A0A165CP02"/>
<dbReference type="InterPro" id="IPR036851">
    <property type="entry name" value="Chloroperoxidase-like_sf"/>
</dbReference>
<dbReference type="InterPro" id="IPR000028">
    <property type="entry name" value="Chloroperoxidase"/>
</dbReference>
<evidence type="ECO:0000313" key="10">
    <source>
        <dbReference type="EMBL" id="KZT51124.1"/>
    </source>
</evidence>
<keyword evidence="6" id="KW-0408">Iron</keyword>
<keyword evidence="4" id="KW-0479">Metal-binding</keyword>
<evidence type="ECO:0000256" key="4">
    <source>
        <dbReference type="ARBA" id="ARBA00022723"/>
    </source>
</evidence>
<sequence length="399" mass="42309">MHISSLALSALPLLGSVAAWPGYARSLHGSGPGTVGPILSRAAAPYSTQYPYTGAILDGKPGKGVGGIPVPAPGDTAHYFEAPPPGAQRGPCPGMNTLANHGFISRDGLTTWTELVAGMQNVWNVQYELAVLLAVLGIATDGDPVTEMLSIGDQVTQAIGHEGEFTGNYGGLSKHNSFELDVSLTRDDFYLHGDAHTFNATLFQMMAETAAEIHNGTAIFDFDAVALHRARRYNQSIAENPWIVFPSAEIHNYGAGVFVFEAFPSSARNMTPDLETISSFFGAVPLGNGKYGSQPERIPEGWHNRVSILNSSIIGDGGQDQYNAYPVPFVVGDGTGKLYNLSSTSLVGGCTTYQTAIDTAGSSPNPVATYEFVRRRLDPIYASLGCPNSTSLAMFLGDI</sequence>
<dbReference type="SUPFAM" id="SSF47571">
    <property type="entry name" value="Cloroperoxidase"/>
    <property type="match status" value="1"/>
</dbReference>
<feature type="signal peptide" evidence="8">
    <location>
        <begin position="1"/>
        <end position="19"/>
    </location>
</feature>
<evidence type="ECO:0000313" key="11">
    <source>
        <dbReference type="Proteomes" id="UP000076842"/>
    </source>
</evidence>
<dbReference type="AlphaFoldDB" id="A0A165CP02"/>
<dbReference type="Pfam" id="PF01328">
    <property type="entry name" value="Peroxidase_2"/>
    <property type="match status" value="1"/>
</dbReference>
<keyword evidence="5" id="KW-0560">Oxidoreductase</keyword>
<comment type="cofactor">
    <cofactor evidence="1">
        <name>heme b</name>
        <dbReference type="ChEBI" id="CHEBI:60344"/>
    </cofactor>
</comment>
<evidence type="ECO:0000256" key="2">
    <source>
        <dbReference type="ARBA" id="ARBA00022559"/>
    </source>
</evidence>
<evidence type="ECO:0000256" key="7">
    <source>
        <dbReference type="ARBA" id="ARBA00025795"/>
    </source>
</evidence>
<keyword evidence="3" id="KW-0349">Heme</keyword>
<dbReference type="GO" id="GO:0046872">
    <property type="term" value="F:metal ion binding"/>
    <property type="evidence" value="ECO:0007669"/>
    <property type="project" value="UniProtKB-KW"/>
</dbReference>
<name>A0A165CP02_9BASI</name>
<evidence type="ECO:0000256" key="8">
    <source>
        <dbReference type="SAM" id="SignalP"/>
    </source>
</evidence>
<dbReference type="Gene3D" id="1.10.489.10">
    <property type="entry name" value="Chloroperoxidase-like"/>
    <property type="match status" value="1"/>
</dbReference>
<comment type="similarity">
    <text evidence="7">Belongs to the chloroperoxidase family.</text>
</comment>
<keyword evidence="11" id="KW-1185">Reference proteome</keyword>
<feature type="domain" description="Heme haloperoxidase family profile" evidence="9">
    <location>
        <begin position="76"/>
        <end position="315"/>
    </location>
</feature>
<dbReference type="PROSITE" id="PS51405">
    <property type="entry name" value="HEME_HALOPEROXIDASE"/>
    <property type="match status" value="1"/>
</dbReference>
<dbReference type="PANTHER" id="PTHR33577:SF15">
    <property type="entry name" value="HEME HALOPEROXIDASE FAMILY PROFILE DOMAIN-CONTAINING PROTEIN"/>
    <property type="match status" value="1"/>
</dbReference>